<dbReference type="GO" id="GO:0034599">
    <property type="term" value="P:cellular response to oxidative stress"/>
    <property type="evidence" value="ECO:0007669"/>
    <property type="project" value="TreeGrafter"/>
</dbReference>
<dbReference type="PANTHER" id="PTHR42801:SF7">
    <property type="entry name" value="SLL1159 PROTEIN"/>
    <property type="match status" value="1"/>
</dbReference>
<dbReference type="InterPro" id="IPR050924">
    <property type="entry name" value="Peroxiredoxin_BCP/PrxQ"/>
</dbReference>
<organism evidence="14 15">
    <name type="scientific">Bradyrhizobium ivorense</name>
    <dbReference type="NCBI Taxonomy" id="2511166"/>
    <lineage>
        <taxon>Bacteria</taxon>
        <taxon>Pseudomonadati</taxon>
        <taxon>Pseudomonadota</taxon>
        <taxon>Alphaproteobacteria</taxon>
        <taxon>Hyphomicrobiales</taxon>
        <taxon>Nitrobacteraceae</taxon>
        <taxon>Bradyrhizobium</taxon>
    </lineage>
</organism>
<dbReference type="PANTHER" id="PTHR42801">
    <property type="entry name" value="THIOREDOXIN-DEPENDENT PEROXIDE REDUCTASE"/>
    <property type="match status" value="1"/>
</dbReference>
<reference evidence="14" key="1">
    <citation type="submission" date="2019-02" db="EMBL/GenBank/DDBJ databases">
        <authorList>
            <person name="Pothier F.J."/>
        </authorList>
    </citation>
    <scope>NUCLEOTIDE SEQUENCE</scope>
    <source>
        <strain evidence="14">CI-1B</strain>
    </source>
</reference>
<evidence type="ECO:0000256" key="12">
    <source>
        <dbReference type="SAM" id="MobiDB-lite"/>
    </source>
</evidence>
<evidence type="ECO:0000256" key="2">
    <source>
        <dbReference type="ARBA" id="ARBA00013017"/>
    </source>
</evidence>
<dbReference type="PROSITE" id="PS51352">
    <property type="entry name" value="THIOREDOXIN_2"/>
    <property type="match status" value="1"/>
</dbReference>
<sequence>MTTTRTPPVDRFQPIEPQLDNSLPMLSQTDKTLARIRTELLTTFSAADWESYNHLVGWLRDTGVASHALKVGDHAPDFLLPDADGRLHSSEQLRRNGPLVLSFFRGGWCPFCTAELCALQAAKDEFESIGATLAVVTPETRDFPRQLKRSLGLELKVLSDVDYGVAMLYGVLFRVPDETKAHYSRLGFDFGARHGSSTWMLPIPATYVIGAEGRIRSAFVEPDFTIREEPAQILASLRRVASASR</sequence>
<evidence type="ECO:0000256" key="3">
    <source>
        <dbReference type="ARBA" id="ARBA00022559"/>
    </source>
</evidence>
<dbReference type="AlphaFoldDB" id="A0A508TZ27"/>
<gene>
    <name evidence="14" type="primary">bcp_4</name>
    <name evidence="14" type="ORF">CI1B_77550</name>
</gene>
<keyword evidence="4" id="KW-0049">Antioxidant</keyword>
<evidence type="ECO:0000256" key="4">
    <source>
        <dbReference type="ARBA" id="ARBA00022862"/>
    </source>
</evidence>
<accession>A0A508TZ27</accession>
<dbReference type="Pfam" id="PF00578">
    <property type="entry name" value="AhpC-TSA"/>
    <property type="match status" value="1"/>
</dbReference>
<name>A0A508TZ27_9BRAD</name>
<proteinExistence type="inferred from homology"/>
<dbReference type="InterPro" id="IPR036249">
    <property type="entry name" value="Thioredoxin-like_sf"/>
</dbReference>
<dbReference type="OrthoDB" id="9809746at2"/>
<evidence type="ECO:0000256" key="5">
    <source>
        <dbReference type="ARBA" id="ARBA00023002"/>
    </source>
</evidence>
<evidence type="ECO:0000256" key="1">
    <source>
        <dbReference type="ARBA" id="ARBA00003330"/>
    </source>
</evidence>
<dbReference type="InterPro" id="IPR000866">
    <property type="entry name" value="AhpC/TSA"/>
</dbReference>
<dbReference type="Gene3D" id="3.40.30.10">
    <property type="entry name" value="Glutaredoxin"/>
    <property type="match status" value="1"/>
</dbReference>
<evidence type="ECO:0000313" key="14">
    <source>
        <dbReference type="EMBL" id="VIO79372.1"/>
    </source>
</evidence>
<evidence type="ECO:0000256" key="9">
    <source>
        <dbReference type="ARBA" id="ARBA00038489"/>
    </source>
</evidence>
<dbReference type="EC" id="1.11.1.24" evidence="2"/>
<feature type="domain" description="Thioredoxin" evidence="13">
    <location>
        <begin position="69"/>
        <end position="242"/>
    </location>
</feature>
<comment type="function">
    <text evidence="1">Thiol-specific peroxidase that catalyzes the reduction of hydrogen peroxide and organic hydroperoxides to water and alcohols, respectively. Plays a role in cell protection against oxidative stress by detoxifying peroxides and as sensor of hydrogen peroxide-mediated signaling events.</text>
</comment>
<dbReference type="RefSeq" id="WP_139864279.1">
    <property type="nucleotide sequence ID" value="NZ_CAADFC020000033.1"/>
</dbReference>
<evidence type="ECO:0000256" key="7">
    <source>
        <dbReference type="ARBA" id="ARBA00023284"/>
    </source>
</evidence>
<keyword evidence="7" id="KW-0676">Redox-active center</keyword>
<dbReference type="GO" id="GO:0008379">
    <property type="term" value="F:thioredoxin peroxidase activity"/>
    <property type="evidence" value="ECO:0007669"/>
    <property type="project" value="TreeGrafter"/>
</dbReference>
<evidence type="ECO:0000256" key="10">
    <source>
        <dbReference type="ARBA" id="ARBA00042639"/>
    </source>
</evidence>
<dbReference type="CDD" id="cd02970">
    <property type="entry name" value="PRX_like2"/>
    <property type="match status" value="1"/>
</dbReference>
<evidence type="ECO:0000256" key="11">
    <source>
        <dbReference type="ARBA" id="ARBA00049091"/>
    </source>
</evidence>
<comment type="similarity">
    <text evidence="9">Belongs to the peroxiredoxin family. BCP/PrxQ subfamily.</text>
</comment>
<dbReference type="Proteomes" id="UP000328092">
    <property type="component" value="Unassembled WGS sequence"/>
</dbReference>
<keyword evidence="5 14" id="KW-0560">Oxidoreductase</keyword>
<protein>
    <recommendedName>
        <fullName evidence="2">thioredoxin-dependent peroxiredoxin</fullName>
        <ecNumber evidence="2">1.11.1.24</ecNumber>
    </recommendedName>
    <alternativeName>
        <fullName evidence="8">Thioredoxin peroxidase</fullName>
    </alternativeName>
    <alternativeName>
        <fullName evidence="10">Thioredoxin-dependent peroxiredoxin Bcp</fullName>
    </alternativeName>
</protein>
<dbReference type="SUPFAM" id="SSF52833">
    <property type="entry name" value="Thioredoxin-like"/>
    <property type="match status" value="1"/>
</dbReference>
<evidence type="ECO:0000256" key="6">
    <source>
        <dbReference type="ARBA" id="ARBA00023157"/>
    </source>
</evidence>
<comment type="catalytic activity">
    <reaction evidence="11">
        <text>a hydroperoxide + [thioredoxin]-dithiol = an alcohol + [thioredoxin]-disulfide + H2O</text>
        <dbReference type="Rhea" id="RHEA:62620"/>
        <dbReference type="Rhea" id="RHEA-COMP:10698"/>
        <dbReference type="Rhea" id="RHEA-COMP:10700"/>
        <dbReference type="ChEBI" id="CHEBI:15377"/>
        <dbReference type="ChEBI" id="CHEBI:29950"/>
        <dbReference type="ChEBI" id="CHEBI:30879"/>
        <dbReference type="ChEBI" id="CHEBI:35924"/>
        <dbReference type="ChEBI" id="CHEBI:50058"/>
        <dbReference type="EC" id="1.11.1.24"/>
    </reaction>
</comment>
<keyword evidence="6" id="KW-1015">Disulfide bond</keyword>
<evidence type="ECO:0000256" key="8">
    <source>
        <dbReference type="ARBA" id="ARBA00032824"/>
    </source>
</evidence>
<comment type="caution">
    <text evidence="14">The sequence shown here is derived from an EMBL/GenBank/DDBJ whole genome shotgun (WGS) entry which is preliminary data.</text>
</comment>
<dbReference type="GO" id="GO:0045454">
    <property type="term" value="P:cell redox homeostasis"/>
    <property type="evidence" value="ECO:0007669"/>
    <property type="project" value="TreeGrafter"/>
</dbReference>
<dbReference type="InterPro" id="IPR013766">
    <property type="entry name" value="Thioredoxin_domain"/>
</dbReference>
<keyword evidence="3 14" id="KW-0575">Peroxidase</keyword>
<dbReference type="EMBL" id="CAADFC020000033">
    <property type="protein sequence ID" value="VIO79372.1"/>
    <property type="molecule type" value="Genomic_DNA"/>
</dbReference>
<evidence type="ECO:0000259" key="13">
    <source>
        <dbReference type="PROSITE" id="PS51352"/>
    </source>
</evidence>
<feature type="region of interest" description="Disordered" evidence="12">
    <location>
        <begin position="1"/>
        <end position="20"/>
    </location>
</feature>
<evidence type="ECO:0000313" key="15">
    <source>
        <dbReference type="Proteomes" id="UP000328092"/>
    </source>
</evidence>
<keyword evidence="15" id="KW-1185">Reference proteome</keyword>
<dbReference type="GO" id="GO:0005737">
    <property type="term" value="C:cytoplasm"/>
    <property type="evidence" value="ECO:0007669"/>
    <property type="project" value="TreeGrafter"/>
</dbReference>